<dbReference type="InterPro" id="IPR048841">
    <property type="entry name" value="PAN2_N"/>
</dbReference>
<dbReference type="OrthoDB" id="16516at2759"/>
<dbReference type="PANTHER" id="PTHR15728">
    <property type="entry name" value="DEADENYLATION COMPLEX CATALYTIC SUBUNIT PAN2"/>
    <property type="match status" value="1"/>
</dbReference>
<dbReference type="AlphaFoldDB" id="A0A8K0NUR0"/>
<reference evidence="2" key="2">
    <citation type="submission" date="2017-10" db="EMBL/GenBank/DDBJ databases">
        <title>Ladona fulva Genome sequencing and assembly.</title>
        <authorList>
            <person name="Murali S."/>
            <person name="Richards S."/>
            <person name="Bandaranaike D."/>
            <person name="Bellair M."/>
            <person name="Blankenburg K."/>
            <person name="Chao H."/>
            <person name="Dinh H."/>
            <person name="Doddapaneni H."/>
            <person name="Dugan-Rocha S."/>
            <person name="Elkadiri S."/>
            <person name="Gnanaolivu R."/>
            <person name="Hernandez B."/>
            <person name="Skinner E."/>
            <person name="Javaid M."/>
            <person name="Lee S."/>
            <person name="Li M."/>
            <person name="Ming W."/>
            <person name="Munidasa M."/>
            <person name="Muniz J."/>
            <person name="Nguyen L."/>
            <person name="Hughes D."/>
            <person name="Osuji N."/>
            <person name="Pu L.-L."/>
            <person name="Puazo M."/>
            <person name="Qu C."/>
            <person name="Quiroz J."/>
            <person name="Raj R."/>
            <person name="Weissenberger G."/>
            <person name="Xin Y."/>
            <person name="Zou X."/>
            <person name="Han Y."/>
            <person name="Worley K."/>
            <person name="Muzny D."/>
            <person name="Gibbs R."/>
        </authorList>
    </citation>
    <scope>NUCLEOTIDE SEQUENCE</scope>
    <source>
        <strain evidence="2">Sampled in the wild</strain>
    </source>
</reference>
<evidence type="ECO:0000259" key="1">
    <source>
        <dbReference type="Pfam" id="PF20770"/>
    </source>
</evidence>
<dbReference type="EMBL" id="KZ308138">
    <property type="protein sequence ID" value="KAG8222633.1"/>
    <property type="molecule type" value="Genomic_DNA"/>
</dbReference>
<protein>
    <recommendedName>
        <fullName evidence="1">PAN2-PAN3 deadenylation complex catalytic subunit PAN2 N-terminal domain-containing protein</fullName>
    </recommendedName>
</protein>
<evidence type="ECO:0000313" key="2">
    <source>
        <dbReference type="EMBL" id="KAG8222633.1"/>
    </source>
</evidence>
<sequence length="165" mass="18936">MFKYYENRMRKMQQRSEISFLMMDFTGISHYDPTGAASSEEILLYDEEATHYAAGDFVPVAEHFGENFAESEFQETHTVLADGGDRFGVSAIAFDLQEELLWMGNQGGHLTSYYGLGMQKYTSFQVHATQEVRHIHPFETGVLALSQTSLRCQMRRGIPIFTHRY</sequence>
<dbReference type="Proteomes" id="UP000792457">
    <property type="component" value="Unassembled WGS sequence"/>
</dbReference>
<dbReference type="Gene3D" id="2.130.10.10">
    <property type="entry name" value="YVTN repeat-like/Quinoprotein amine dehydrogenase"/>
    <property type="match status" value="1"/>
</dbReference>
<reference evidence="2" key="1">
    <citation type="submission" date="2013-04" db="EMBL/GenBank/DDBJ databases">
        <authorList>
            <person name="Qu J."/>
            <person name="Murali S.C."/>
            <person name="Bandaranaike D."/>
            <person name="Bellair M."/>
            <person name="Blankenburg K."/>
            <person name="Chao H."/>
            <person name="Dinh H."/>
            <person name="Doddapaneni H."/>
            <person name="Downs B."/>
            <person name="Dugan-Rocha S."/>
            <person name="Elkadiri S."/>
            <person name="Gnanaolivu R.D."/>
            <person name="Hernandez B."/>
            <person name="Javaid M."/>
            <person name="Jayaseelan J.C."/>
            <person name="Lee S."/>
            <person name="Li M."/>
            <person name="Ming W."/>
            <person name="Munidasa M."/>
            <person name="Muniz J."/>
            <person name="Nguyen L."/>
            <person name="Ongeri F."/>
            <person name="Osuji N."/>
            <person name="Pu L.-L."/>
            <person name="Puazo M."/>
            <person name="Qu C."/>
            <person name="Quiroz J."/>
            <person name="Raj R."/>
            <person name="Weissenberger G."/>
            <person name="Xin Y."/>
            <person name="Zou X."/>
            <person name="Han Y."/>
            <person name="Richards S."/>
            <person name="Worley K."/>
            <person name="Muzny D."/>
            <person name="Gibbs R."/>
        </authorList>
    </citation>
    <scope>NUCLEOTIDE SEQUENCE</scope>
    <source>
        <strain evidence="2">Sampled in the wild</strain>
    </source>
</reference>
<organism evidence="2 3">
    <name type="scientific">Ladona fulva</name>
    <name type="common">Scarce chaser dragonfly</name>
    <name type="synonym">Libellula fulva</name>
    <dbReference type="NCBI Taxonomy" id="123851"/>
    <lineage>
        <taxon>Eukaryota</taxon>
        <taxon>Metazoa</taxon>
        <taxon>Ecdysozoa</taxon>
        <taxon>Arthropoda</taxon>
        <taxon>Hexapoda</taxon>
        <taxon>Insecta</taxon>
        <taxon>Pterygota</taxon>
        <taxon>Palaeoptera</taxon>
        <taxon>Odonata</taxon>
        <taxon>Epiprocta</taxon>
        <taxon>Anisoptera</taxon>
        <taxon>Libelluloidea</taxon>
        <taxon>Libellulidae</taxon>
        <taxon>Ladona</taxon>
    </lineage>
</organism>
<dbReference type="InterPro" id="IPR015943">
    <property type="entry name" value="WD40/YVTN_repeat-like_dom_sf"/>
</dbReference>
<gene>
    <name evidence="2" type="ORF">J437_LFUL011909</name>
</gene>
<dbReference type="GO" id="GO:0031251">
    <property type="term" value="C:PAN complex"/>
    <property type="evidence" value="ECO:0007669"/>
    <property type="project" value="TreeGrafter"/>
</dbReference>
<keyword evidence="3" id="KW-1185">Reference proteome</keyword>
<dbReference type="Pfam" id="PF20770">
    <property type="entry name" value="PAN2_N"/>
    <property type="match status" value="1"/>
</dbReference>
<name>A0A8K0NUR0_LADFU</name>
<dbReference type="GO" id="GO:0000289">
    <property type="term" value="P:nuclear-transcribed mRNA poly(A) tail shortening"/>
    <property type="evidence" value="ECO:0007669"/>
    <property type="project" value="TreeGrafter"/>
</dbReference>
<feature type="domain" description="PAN2-PAN3 deadenylation complex catalytic subunit PAN2 N-terminal" evidence="1">
    <location>
        <begin position="71"/>
        <end position="162"/>
    </location>
</feature>
<dbReference type="GO" id="GO:0000932">
    <property type="term" value="C:P-body"/>
    <property type="evidence" value="ECO:0007669"/>
    <property type="project" value="TreeGrafter"/>
</dbReference>
<dbReference type="InterPro" id="IPR050785">
    <property type="entry name" value="PAN2-PAN3_catalytic_subunit"/>
</dbReference>
<accession>A0A8K0NUR0</accession>
<proteinExistence type="predicted"/>
<dbReference type="PANTHER" id="PTHR15728:SF0">
    <property type="entry name" value="PAN2-PAN3 DEADENYLATION COMPLEX CATALYTIC SUBUNIT PAN2"/>
    <property type="match status" value="1"/>
</dbReference>
<evidence type="ECO:0000313" key="3">
    <source>
        <dbReference type="Proteomes" id="UP000792457"/>
    </source>
</evidence>
<comment type="caution">
    <text evidence="2">The sequence shown here is derived from an EMBL/GenBank/DDBJ whole genome shotgun (WGS) entry which is preliminary data.</text>
</comment>
<dbReference type="GO" id="GO:0004535">
    <property type="term" value="F:poly(A)-specific ribonuclease activity"/>
    <property type="evidence" value="ECO:0007669"/>
    <property type="project" value="TreeGrafter"/>
</dbReference>